<evidence type="ECO:0000313" key="3">
    <source>
        <dbReference type="Proteomes" id="UP000789396"/>
    </source>
</evidence>
<organism evidence="2 3">
    <name type="scientific">Racocetra fulgida</name>
    <dbReference type="NCBI Taxonomy" id="60492"/>
    <lineage>
        <taxon>Eukaryota</taxon>
        <taxon>Fungi</taxon>
        <taxon>Fungi incertae sedis</taxon>
        <taxon>Mucoromycota</taxon>
        <taxon>Glomeromycotina</taxon>
        <taxon>Glomeromycetes</taxon>
        <taxon>Diversisporales</taxon>
        <taxon>Gigasporaceae</taxon>
        <taxon>Racocetra</taxon>
    </lineage>
</organism>
<name>A0A9N9P8H3_9GLOM</name>
<sequence length="81" mass="9051">AQDPFRPISNMQIPTTLNNFQESASSQSIDNSTTSDQVNSAQNYNNSVHDNTLEIAVNMPHSVCRRNTTRIQNKCRTPTKA</sequence>
<dbReference type="AlphaFoldDB" id="A0A9N9P8H3"/>
<feature type="non-terminal residue" evidence="2">
    <location>
        <position position="1"/>
    </location>
</feature>
<dbReference type="Proteomes" id="UP000789396">
    <property type="component" value="Unassembled WGS sequence"/>
</dbReference>
<evidence type="ECO:0000313" key="2">
    <source>
        <dbReference type="EMBL" id="CAG8814969.1"/>
    </source>
</evidence>
<feature type="region of interest" description="Disordered" evidence="1">
    <location>
        <begin position="21"/>
        <end position="46"/>
    </location>
</feature>
<accession>A0A9N9P8H3</accession>
<protein>
    <submittedName>
        <fullName evidence="2">10314_t:CDS:1</fullName>
    </submittedName>
</protein>
<gene>
    <name evidence="2" type="ORF">RFULGI_LOCUS19155</name>
</gene>
<reference evidence="2" key="1">
    <citation type="submission" date="2021-06" db="EMBL/GenBank/DDBJ databases">
        <authorList>
            <person name="Kallberg Y."/>
            <person name="Tangrot J."/>
            <person name="Rosling A."/>
        </authorList>
    </citation>
    <scope>NUCLEOTIDE SEQUENCE</scope>
    <source>
        <strain evidence="2">IN212</strain>
    </source>
</reference>
<keyword evidence="3" id="KW-1185">Reference proteome</keyword>
<comment type="caution">
    <text evidence="2">The sequence shown here is derived from an EMBL/GenBank/DDBJ whole genome shotgun (WGS) entry which is preliminary data.</text>
</comment>
<dbReference type="OrthoDB" id="2404417at2759"/>
<proteinExistence type="predicted"/>
<evidence type="ECO:0000256" key="1">
    <source>
        <dbReference type="SAM" id="MobiDB-lite"/>
    </source>
</evidence>
<feature type="non-terminal residue" evidence="2">
    <location>
        <position position="81"/>
    </location>
</feature>
<dbReference type="EMBL" id="CAJVPZ010090605">
    <property type="protein sequence ID" value="CAG8814969.1"/>
    <property type="molecule type" value="Genomic_DNA"/>
</dbReference>